<dbReference type="SUPFAM" id="SSF48452">
    <property type="entry name" value="TPR-like"/>
    <property type="match status" value="1"/>
</dbReference>
<evidence type="ECO:0000256" key="2">
    <source>
        <dbReference type="ARBA" id="ARBA00022803"/>
    </source>
</evidence>
<dbReference type="Pfam" id="PF13432">
    <property type="entry name" value="TPR_16"/>
    <property type="match status" value="1"/>
</dbReference>
<evidence type="ECO:0000256" key="4">
    <source>
        <dbReference type="SAM" id="Coils"/>
    </source>
</evidence>
<dbReference type="eggNOG" id="COG0457">
    <property type="taxonomic scope" value="Bacteria"/>
</dbReference>
<dbReference type="STRING" id="388467.A19Y_2685"/>
<feature type="transmembrane region" description="Helical" evidence="6">
    <location>
        <begin position="104"/>
        <end position="130"/>
    </location>
</feature>
<dbReference type="InterPro" id="IPR050498">
    <property type="entry name" value="Ycf3"/>
</dbReference>
<dbReference type="PROSITE" id="PS50005">
    <property type="entry name" value="TPR"/>
    <property type="match status" value="5"/>
</dbReference>
<dbReference type="PATRIC" id="fig|388467.6.peg.2635"/>
<keyword evidence="2 3" id="KW-0802">TPR repeat</keyword>
<feature type="repeat" description="TPR" evidence="3">
    <location>
        <begin position="352"/>
        <end position="385"/>
    </location>
</feature>
<dbReference type="SMART" id="SM00028">
    <property type="entry name" value="TPR"/>
    <property type="match status" value="5"/>
</dbReference>
<dbReference type="AlphaFoldDB" id="A0A073CHG1"/>
<keyword evidence="6" id="KW-1133">Transmembrane helix</keyword>
<keyword evidence="6" id="KW-0812">Transmembrane</keyword>
<dbReference type="HOGENOM" id="CLU_665366_0_0_3"/>
<feature type="repeat" description="TPR" evidence="3">
    <location>
        <begin position="318"/>
        <end position="351"/>
    </location>
</feature>
<name>A0A073CHG1_PLAA1</name>
<feature type="repeat" description="TPR" evidence="3">
    <location>
        <begin position="284"/>
        <end position="317"/>
    </location>
</feature>
<dbReference type="PANTHER" id="PTHR44858:SF1">
    <property type="entry name" value="UDP-N-ACETYLGLUCOSAMINE--PEPTIDE N-ACETYLGLUCOSAMINYLTRANSFERASE SPINDLY-RELATED"/>
    <property type="match status" value="1"/>
</dbReference>
<gene>
    <name evidence="7" type="primary">ogt</name>
    <name evidence="7" type="ORF">A19Y_2685</name>
</gene>
<reference evidence="7 8" key="1">
    <citation type="journal article" date="2014" name="Appl. Environ. Microbiol.">
        <title>Elucidation of insertion elements encoded on plasmids and in vitro construction of shuttle vectors from the toxic cyanobacterium Planktothrix.</title>
        <authorList>
            <person name="Christiansen G."/>
            <person name="Goesmann A."/>
            <person name="Kurmayer R."/>
        </authorList>
    </citation>
    <scope>NUCLEOTIDE SEQUENCE [LARGE SCALE GENOMIC DNA]</scope>
    <source>
        <strain evidence="7 8">NIVA-CYA 126/8</strain>
    </source>
</reference>
<dbReference type="GO" id="GO:0016757">
    <property type="term" value="F:glycosyltransferase activity"/>
    <property type="evidence" value="ECO:0007669"/>
    <property type="project" value="UniProtKB-KW"/>
</dbReference>
<keyword evidence="8" id="KW-1185">Reference proteome</keyword>
<dbReference type="Gene3D" id="1.25.40.10">
    <property type="entry name" value="Tetratricopeptide repeat domain"/>
    <property type="match status" value="2"/>
</dbReference>
<dbReference type="NCBIfam" id="NF047558">
    <property type="entry name" value="TPR_END_plus"/>
    <property type="match status" value="1"/>
</dbReference>
<dbReference type="Pfam" id="PF13414">
    <property type="entry name" value="TPR_11"/>
    <property type="match status" value="1"/>
</dbReference>
<dbReference type="InterPro" id="IPR011990">
    <property type="entry name" value="TPR-like_helical_dom_sf"/>
</dbReference>
<dbReference type="PANTHER" id="PTHR44858">
    <property type="entry name" value="TETRATRICOPEPTIDE REPEAT PROTEIN 6"/>
    <property type="match status" value="1"/>
</dbReference>
<dbReference type="EC" id="2.4.1.-" evidence="7"/>
<feature type="region of interest" description="Disordered" evidence="5">
    <location>
        <begin position="251"/>
        <end position="279"/>
    </location>
</feature>
<sequence>MLFFNNLILGISNLDFLNSRLDDMKNKNKFALTFAFCRFGTVGKFTPKLFDQRSPIATVTILLFFTCLSPYSLAQNSPLSESSVQEQEIKNQVENQVDNTFRRYLALLSLILLLLLLLNTIAACGVWFLLKKLAQQTASAEQEIESLKTDTLTEMERVLTEARQILYQLQNKNDLAHETLQTLTTQTPLPVIEAVWVEQPENNKSGSEIGELLPETHDQSVTDETTIPVNLDQAVLVPIILPITTENDKNQTLSAVEVEEKSSETTETETPAAEVEPEEQLRQAISLAKQGDKLFLEGDLESAVQSYDEGLKFKPDLAEVWNNRGVALTRLQRYHEAIVSYESAIQLRYNYADAWNNRGVALGKLNHYEAAILSYQRAIDLKSNYMDAWNNQGFALAKLQKYDDAISSYNQAAKIRPDFYRIWYNKARCYAVQGQVELALENLKRAIRLNPEACKKLVKRETDFDPIREDKNFKKLNFDS</sequence>
<keyword evidence="7" id="KW-0808">Transferase</keyword>
<protein>
    <submittedName>
        <fullName evidence="7">Ogt</fullName>
        <ecNumber evidence="7">2.4.1.-</ecNumber>
    </submittedName>
</protein>
<evidence type="ECO:0000313" key="7">
    <source>
        <dbReference type="EMBL" id="KEI67571.1"/>
    </source>
</evidence>
<feature type="coiled-coil region" evidence="4">
    <location>
        <begin position="130"/>
        <end position="172"/>
    </location>
</feature>
<proteinExistence type="predicted"/>
<evidence type="ECO:0000256" key="6">
    <source>
        <dbReference type="SAM" id="Phobius"/>
    </source>
</evidence>
<keyword evidence="4" id="KW-0175">Coiled coil</keyword>
<keyword evidence="6" id="KW-0472">Membrane</keyword>
<accession>A0A073CHG1</accession>
<evidence type="ECO:0000313" key="8">
    <source>
        <dbReference type="Proteomes" id="UP000027395"/>
    </source>
</evidence>
<dbReference type="InterPro" id="IPR019734">
    <property type="entry name" value="TPR_rpt"/>
</dbReference>
<organism evidence="7 8">
    <name type="scientific">Planktothrix agardhii (strain NIVA-CYA 126/8)</name>
    <dbReference type="NCBI Taxonomy" id="388467"/>
    <lineage>
        <taxon>Bacteria</taxon>
        <taxon>Bacillati</taxon>
        <taxon>Cyanobacteriota</taxon>
        <taxon>Cyanophyceae</taxon>
        <taxon>Oscillatoriophycideae</taxon>
        <taxon>Oscillatoriales</taxon>
        <taxon>Microcoleaceae</taxon>
        <taxon>Planktothrix</taxon>
    </lineage>
</organism>
<dbReference type="Pfam" id="PF00515">
    <property type="entry name" value="TPR_1"/>
    <property type="match status" value="1"/>
</dbReference>
<dbReference type="EMBL" id="CM002803">
    <property type="protein sequence ID" value="KEI67571.1"/>
    <property type="molecule type" value="Genomic_DNA"/>
</dbReference>
<dbReference type="PROSITE" id="PS50293">
    <property type="entry name" value="TPR_REGION"/>
    <property type="match status" value="1"/>
</dbReference>
<feature type="repeat" description="TPR" evidence="3">
    <location>
        <begin position="386"/>
        <end position="419"/>
    </location>
</feature>
<feature type="repeat" description="TPR" evidence="3">
    <location>
        <begin position="420"/>
        <end position="453"/>
    </location>
</feature>
<evidence type="ECO:0000256" key="5">
    <source>
        <dbReference type="SAM" id="MobiDB-lite"/>
    </source>
</evidence>
<keyword evidence="1" id="KW-0677">Repeat</keyword>
<evidence type="ECO:0000256" key="1">
    <source>
        <dbReference type="ARBA" id="ARBA00022737"/>
    </source>
</evidence>
<dbReference type="Proteomes" id="UP000027395">
    <property type="component" value="Chromosome"/>
</dbReference>
<evidence type="ECO:0000256" key="3">
    <source>
        <dbReference type="PROSITE-ProRule" id="PRU00339"/>
    </source>
</evidence>
<keyword evidence="7" id="KW-0328">Glycosyltransferase</keyword>